<name>A0ABU1ERX7_9FLAO</name>
<keyword evidence="4" id="KW-0406">Ion transport</keyword>
<evidence type="ECO:0000313" key="5">
    <source>
        <dbReference type="Proteomes" id="UP001257234"/>
    </source>
</evidence>
<dbReference type="Pfam" id="PF07885">
    <property type="entry name" value="Ion_trans_2"/>
    <property type="match status" value="1"/>
</dbReference>
<dbReference type="Pfam" id="PF02254">
    <property type="entry name" value="TrkA_N"/>
    <property type="match status" value="1"/>
</dbReference>
<feature type="domain" description="RCK N-terminal" evidence="3">
    <location>
        <begin position="109"/>
        <end position="227"/>
    </location>
</feature>
<proteinExistence type="predicted"/>
<dbReference type="SUPFAM" id="SSF81324">
    <property type="entry name" value="Voltage-gated potassium channels"/>
    <property type="match status" value="1"/>
</dbReference>
<dbReference type="PANTHER" id="PTHR43833:SF9">
    <property type="entry name" value="POTASSIUM CHANNEL PROTEIN YUGO-RELATED"/>
    <property type="match status" value="1"/>
</dbReference>
<dbReference type="SUPFAM" id="SSF51735">
    <property type="entry name" value="NAD(P)-binding Rossmann-fold domains"/>
    <property type="match status" value="1"/>
</dbReference>
<evidence type="ECO:0000256" key="2">
    <source>
        <dbReference type="SAM" id="Phobius"/>
    </source>
</evidence>
<keyword evidence="4" id="KW-0407">Ion channel</keyword>
<organism evidence="4 5">
    <name type="scientific">Christiangramia sediminicola</name>
    <dbReference type="NCBI Taxonomy" id="3073267"/>
    <lineage>
        <taxon>Bacteria</taxon>
        <taxon>Pseudomonadati</taxon>
        <taxon>Bacteroidota</taxon>
        <taxon>Flavobacteriia</taxon>
        <taxon>Flavobacteriales</taxon>
        <taxon>Flavobacteriaceae</taxon>
        <taxon>Christiangramia</taxon>
    </lineage>
</organism>
<keyword evidence="2" id="KW-0812">Transmembrane</keyword>
<comment type="subcellular location">
    <subcellularLocation>
        <location evidence="1">Cell membrane</location>
        <topology evidence="1">Multi-pass membrane protein</topology>
    </subcellularLocation>
</comment>
<dbReference type="Gene3D" id="3.40.50.720">
    <property type="entry name" value="NAD(P)-binding Rossmann-like Domain"/>
    <property type="match status" value="1"/>
</dbReference>
<feature type="transmembrane region" description="Helical" evidence="2">
    <location>
        <begin position="63"/>
        <end position="88"/>
    </location>
</feature>
<dbReference type="InterPro" id="IPR013099">
    <property type="entry name" value="K_chnl_dom"/>
</dbReference>
<reference evidence="5" key="1">
    <citation type="submission" date="2023-07" db="EMBL/GenBank/DDBJ databases">
        <title>Christiangramia sp. SM2212., a novel bacterium of the family Flavobacteriaceae isolated from the sea sediment.</title>
        <authorList>
            <person name="Wang J."/>
            <person name="Zhang X."/>
        </authorList>
    </citation>
    <scope>NUCLEOTIDE SEQUENCE [LARGE SCALE GENOMIC DNA]</scope>
    <source>
        <strain evidence="5">SM2212</strain>
    </source>
</reference>
<sequence length="337" mass="37561">MRKLLDSRIKLAVALIILVFFTGVVGFRFLYDYTWVDALYMTIITVSTVGYGEVQPMGPYGKLFTSVFIISGLFIFGFGLSTITEHILNKNNIGNLKRNKMRKRIDSLKDHVIVCGYGQNGKMAVQKLVDYRKNFVIIDENEEVFQGIENDDNLNYIVGNATEDEILESAGVDKASTLICALPRDADNLFIVLSARQLKKDLKIISRATEENSYKKLKLAGADNVIMPDRIGGSHMASLVVVPDLVEFLDNLSVSGEQDSINVEQISFSKICSDGIEKTIAETDIRKKTGCSIIGYKSPSGAYVVNPEPSLKLEKESKLIMIGRPEQIESLKKYYSV</sequence>
<dbReference type="PANTHER" id="PTHR43833">
    <property type="entry name" value="POTASSIUM CHANNEL PROTEIN 2-RELATED-RELATED"/>
    <property type="match status" value="1"/>
</dbReference>
<dbReference type="GO" id="GO:0034220">
    <property type="term" value="P:monoatomic ion transmembrane transport"/>
    <property type="evidence" value="ECO:0007669"/>
    <property type="project" value="UniProtKB-KW"/>
</dbReference>
<dbReference type="SUPFAM" id="SSF116726">
    <property type="entry name" value="TrkA C-terminal domain-like"/>
    <property type="match status" value="1"/>
</dbReference>
<dbReference type="InterPro" id="IPR036291">
    <property type="entry name" value="NAD(P)-bd_dom_sf"/>
</dbReference>
<feature type="transmembrane region" description="Helical" evidence="2">
    <location>
        <begin position="12"/>
        <end position="31"/>
    </location>
</feature>
<dbReference type="Pfam" id="PF02080">
    <property type="entry name" value="TrkA_C"/>
    <property type="match status" value="1"/>
</dbReference>
<evidence type="ECO:0000256" key="1">
    <source>
        <dbReference type="ARBA" id="ARBA00004651"/>
    </source>
</evidence>
<dbReference type="PROSITE" id="PS51201">
    <property type="entry name" value="RCK_N"/>
    <property type="match status" value="1"/>
</dbReference>
<protein>
    <submittedName>
        <fullName evidence="4">Potassium channel protein</fullName>
    </submittedName>
</protein>
<dbReference type="RefSeq" id="WP_309561790.1">
    <property type="nucleotide sequence ID" value="NZ_JAVJIU010000003.1"/>
</dbReference>
<dbReference type="InterPro" id="IPR003148">
    <property type="entry name" value="RCK_N"/>
</dbReference>
<dbReference type="InterPro" id="IPR006037">
    <property type="entry name" value="RCK_C"/>
</dbReference>
<keyword evidence="5" id="KW-1185">Reference proteome</keyword>
<keyword evidence="4" id="KW-0813">Transport</keyword>
<evidence type="ECO:0000313" key="4">
    <source>
        <dbReference type="EMBL" id="MDR5590923.1"/>
    </source>
</evidence>
<keyword evidence="2" id="KW-1133">Transmembrane helix</keyword>
<accession>A0ABU1ERX7</accession>
<dbReference type="Gene3D" id="3.30.70.1450">
    <property type="entry name" value="Regulator of K+ conductance, C-terminal domain"/>
    <property type="match status" value="1"/>
</dbReference>
<dbReference type="InterPro" id="IPR036721">
    <property type="entry name" value="RCK_C_sf"/>
</dbReference>
<dbReference type="Gene3D" id="1.10.287.70">
    <property type="match status" value="1"/>
</dbReference>
<comment type="caution">
    <text evidence="4">The sequence shown here is derived from an EMBL/GenBank/DDBJ whole genome shotgun (WGS) entry which is preliminary data.</text>
</comment>
<dbReference type="EMBL" id="JAVJIU010000003">
    <property type="protein sequence ID" value="MDR5590923.1"/>
    <property type="molecule type" value="Genomic_DNA"/>
</dbReference>
<dbReference type="InterPro" id="IPR050721">
    <property type="entry name" value="Trk_Ktr_HKT_K-transport"/>
</dbReference>
<evidence type="ECO:0000259" key="3">
    <source>
        <dbReference type="PROSITE" id="PS51201"/>
    </source>
</evidence>
<gene>
    <name evidence="4" type="ORF">RE431_09760</name>
</gene>
<dbReference type="Proteomes" id="UP001257234">
    <property type="component" value="Unassembled WGS sequence"/>
</dbReference>
<keyword evidence="2" id="KW-0472">Membrane</keyword>